<feature type="domain" description="SAYSvFN" evidence="2">
    <location>
        <begin position="38"/>
        <end position="100"/>
    </location>
</feature>
<dbReference type="EMBL" id="FR823383">
    <property type="protein sequence ID" value="CBZ50393.1"/>
    <property type="molecule type" value="Genomic_DNA"/>
</dbReference>
<dbReference type="OMA" id="LCTCGSN"/>
<keyword evidence="1" id="KW-0472">Membrane</keyword>
<reference evidence="4" key="4">
    <citation type="journal article" date="2015" name="PLoS ONE">
        <title>Comprehensive Evaluation of Toxoplasma gondii VEG and Neospora caninum LIV Genomes with Tachyzoite Stage Transcriptome and Proteome Defines Novel Transcript Features.</title>
        <authorList>
            <person name="Ramaprasad A."/>
            <person name="Mourier T."/>
            <person name="Naeem R."/>
            <person name="Malas T.B."/>
            <person name="Moussa E."/>
            <person name="Panigrahi A."/>
            <person name="Vermont S.J."/>
            <person name="Otto T.D."/>
            <person name="Wastling J."/>
            <person name="Pain A."/>
        </authorList>
    </citation>
    <scope>NUCLEOTIDE SEQUENCE</scope>
    <source>
        <strain evidence="4">Liverpool</strain>
    </source>
</reference>
<dbReference type="InterPro" id="IPR019387">
    <property type="entry name" value="SAYSvFN_dom"/>
</dbReference>
<dbReference type="VEuPathDB" id="ToxoDB:NCLIV_008620"/>
<feature type="transmembrane region" description="Helical" evidence="1">
    <location>
        <begin position="39"/>
        <end position="63"/>
    </location>
</feature>
<reference evidence="3" key="1">
    <citation type="submission" date="2011-02" db="EMBL/GenBank/DDBJ databases">
        <authorList>
            <person name="Aslett M."/>
        </authorList>
    </citation>
    <scope>NUCLEOTIDE SEQUENCE</scope>
    <source>
        <strain evidence="3">Liverpool</strain>
    </source>
</reference>
<sequence length="156" mass="17313">MDEHQRGDDGDEFALREFLSVDARALCTWRNAVRLLATVFTIVAIRRFGTLAGVLLGFFLILWNLRYQETGEGISAYSVFNRGVRHLLGDLRPADIDRQLRNAGPDGDESDGDNLVVIDDARAAGVHRSRDANKKCPCGSGKKTKKCCARDFQALD</sequence>
<dbReference type="RefSeq" id="XP_003880427.1">
    <property type="nucleotide sequence ID" value="XM_003880378.1"/>
</dbReference>
<name>F0V9G8_NEOCL</name>
<keyword evidence="5" id="KW-1185">Reference proteome</keyword>
<accession>F0V9G8</accession>
<dbReference type="GeneID" id="13441419"/>
<dbReference type="Gene3D" id="3.10.450.50">
    <property type="match status" value="1"/>
</dbReference>
<evidence type="ECO:0000259" key="2">
    <source>
        <dbReference type="Pfam" id="PF10260"/>
    </source>
</evidence>
<protein>
    <recommendedName>
        <fullName evidence="2">SAYSvFN domain-containing protein</fullName>
    </recommendedName>
</protein>
<gene>
    <name evidence="4" type="ORF">BN1204_008620</name>
    <name evidence="3" type="ORF">NCLIV_008620</name>
</gene>
<reference evidence="5" key="3">
    <citation type="journal article" date="2012" name="PLoS Pathog.">
        <title>Comparative genomics of the apicomplexan parasites Toxoplasma gondii and Neospora caninum: Coccidia differing in host range and transmission strategy.</title>
        <authorList>
            <person name="Reid A.J."/>
            <person name="Vermont S.J."/>
            <person name="Cotton J.A."/>
            <person name="Harris D."/>
            <person name="Hill-Cawthorne G.A."/>
            <person name="Konen-Waisman S."/>
            <person name="Latham S.M."/>
            <person name="Mourier T."/>
            <person name="Norton R."/>
            <person name="Quail M.A."/>
            <person name="Sanders M."/>
            <person name="Shanmugam D."/>
            <person name="Sohal A."/>
            <person name="Wasmuth J.D."/>
            <person name="Brunk B."/>
            <person name="Grigg M.E."/>
            <person name="Howard J.C."/>
            <person name="Parkinson J."/>
            <person name="Roos D.S."/>
            <person name="Trees A.J."/>
            <person name="Berriman M."/>
            <person name="Pain A."/>
            <person name="Wastling J.M."/>
        </authorList>
    </citation>
    <scope>NUCLEOTIDE SEQUENCE [LARGE SCALE GENOMIC DNA]</scope>
    <source>
        <strain evidence="5">Liverpool</strain>
    </source>
</reference>
<organism evidence="3 5">
    <name type="scientific">Neospora caninum (strain Liverpool)</name>
    <dbReference type="NCBI Taxonomy" id="572307"/>
    <lineage>
        <taxon>Eukaryota</taxon>
        <taxon>Sar</taxon>
        <taxon>Alveolata</taxon>
        <taxon>Apicomplexa</taxon>
        <taxon>Conoidasida</taxon>
        <taxon>Coccidia</taxon>
        <taxon>Eucoccidiorida</taxon>
        <taxon>Eimeriorina</taxon>
        <taxon>Sarcocystidae</taxon>
        <taxon>Neospora</taxon>
    </lineage>
</organism>
<dbReference type="SUPFAM" id="SSF103642">
    <property type="entry name" value="Sec-C motif"/>
    <property type="match status" value="1"/>
</dbReference>
<dbReference type="eggNOG" id="ENOG502SCYT">
    <property type="taxonomic scope" value="Eukaryota"/>
</dbReference>
<reference evidence="3" key="2">
    <citation type="submission" date="2011-03" db="EMBL/GenBank/DDBJ databases">
        <title>Comparative genomics and transcriptomics of Neospora caninum and Toxoplasma gondii.</title>
        <authorList>
            <person name="Reid A.J."/>
            <person name="Sohal A."/>
            <person name="Harris D."/>
            <person name="Quail M."/>
            <person name="Sanders M."/>
            <person name="Berriman M."/>
            <person name="Wastling J.M."/>
            <person name="Pain A."/>
        </authorList>
    </citation>
    <scope>NUCLEOTIDE SEQUENCE</scope>
    <source>
        <strain evidence="3">Liverpool</strain>
    </source>
</reference>
<dbReference type="AlphaFoldDB" id="F0V9G8"/>
<proteinExistence type="predicted"/>
<evidence type="ECO:0000256" key="1">
    <source>
        <dbReference type="SAM" id="Phobius"/>
    </source>
</evidence>
<evidence type="ECO:0000313" key="3">
    <source>
        <dbReference type="EMBL" id="CBZ50393.1"/>
    </source>
</evidence>
<evidence type="ECO:0000313" key="5">
    <source>
        <dbReference type="Proteomes" id="UP000007494"/>
    </source>
</evidence>
<keyword evidence="1" id="KW-1133">Transmembrane helix</keyword>
<dbReference type="Proteomes" id="UP000007494">
    <property type="component" value="Chromosome III"/>
</dbReference>
<dbReference type="Pfam" id="PF10260">
    <property type="entry name" value="SAYSvFN"/>
    <property type="match status" value="1"/>
</dbReference>
<dbReference type="InParanoid" id="F0V9G8"/>
<evidence type="ECO:0000313" key="4">
    <source>
        <dbReference type="EMBL" id="CEL65001.1"/>
    </source>
</evidence>
<keyword evidence="1" id="KW-0812">Transmembrane</keyword>
<dbReference type="EMBL" id="LN714477">
    <property type="protein sequence ID" value="CEL65001.1"/>
    <property type="molecule type" value="Genomic_DNA"/>
</dbReference>
<dbReference type="OrthoDB" id="71310at2759"/>